<accession>A0A1X0QA64</accession>
<proteinExistence type="predicted"/>
<dbReference type="Proteomes" id="UP000192356">
    <property type="component" value="Unassembled WGS sequence"/>
</dbReference>
<evidence type="ECO:0000313" key="2">
    <source>
        <dbReference type="Proteomes" id="UP000192356"/>
    </source>
</evidence>
<dbReference type="EMBL" id="LVKB01000070">
    <property type="protein sequence ID" value="ORD96652.1"/>
    <property type="molecule type" value="Genomic_DNA"/>
</dbReference>
<gene>
    <name evidence="1" type="ORF">HERIO_1422</name>
</gene>
<sequence>MSASNINGISLSFKNSIILEIKFKVLSEILPKPGPITQAVILFKILTLNSILPTAASGSRDFKAILHSKSSQ</sequence>
<organism evidence="1 2">
    <name type="scientific">Hepatospora eriocheir</name>
    <dbReference type="NCBI Taxonomy" id="1081669"/>
    <lineage>
        <taxon>Eukaryota</taxon>
        <taxon>Fungi</taxon>
        <taxon>Fungi incertae sedis</taxon>
        <taxon>Microsporidia</taxon>
        <taxon>Hepatosporidae</taxon>
        <taxon>Hepatospora</taxon>
    </lineage>
</organism>
<dbReference type="VEuPathDB" id="MicrosporidiaDB:HERIO_1422"/>
<reference evidence="1 2" key="1">
    <citation type="journal article" date="2017" name="Environ. Microbiol.">
        <title>Decay of the glycolytic pathway and adaptation to intranuclear parasitism within Enterocytozoonidae microsporidia.</title>
        <authorList>
            <person name="Wiredu Boakye D."/>
            <person name="Jaroenlak P."/>
            <person name="Prachumwat A."/>
            <person name="Williams T.A."/>
            <person name="Bateman K.S."/>
            <person name="Itsathitphaisarn O."/>
            <person name="Sritunyalucksana K."/>
            <person name="Paszkiewicz K.H."/>
            <person name="Moore K.A."/>
            <person name="Stentiford G.D."/>
            <person name="Williams B.A."/>
        </authorList>
    </citation>
    <scope>NUCLEOTIDE SEQUENCE [LARGE SCALE GENOMIC DNA]</scope>
    <source>
        <strain evidence="1 2">GB1</strain>
    </source>
</reference>
<name>A0A1X0QA64_9MICR</name>
<protein>
    <submittedName>
        <fullName evidence="1">Uncharacterized protein</fullName>
    </submittedName>
</protein>
<evidence type="ECO:0000313" key="1">
    <source>
        <dbReference type="EMBL" id="ORD96652.1"/>
    </source>
</evidence>
<dbReference type="AlphaFoldDB" id="A0A1X0QA64"/>
<comment type="caution">
    <text evidence="1">The sequence shown here is derived from an EMBL/GenBank/DDBJ whole genome shotgun (WGS) entry which is preliminary data.</text>
</comment>
<keyword evidence="2" id="KW-1185">Reference proteome</keyword>